<protein>
    <submittedName>
        <fullName evidence="2">Uncharacterized protein</fullName>
    </submittedName>
</protein>
<sequence>MKGVEEGNEATEKKALENGAEKLGLEMGWKPMPRIKGATEARITGGQRTRVNLRPKMDLSSPMPTNSRRFDHAPRLVLTATNQ</sequence>
<feature type="region of interest" description="Disordered" evidence="1">
    <location>
        <begin position="51"/>
        <end position="83"/>
    </location>
</feature>
<dbReference type="AlphaFoldDB" id="A0A3S5BBA7"/>
<dbReference type="Proteomes" id="UP000784294">
    <property type="component" value="Unassembled WGS sequence"/>
</dbReference>
<evidence type="ECO:0000313" key="2">
    <source>
        <dbReference type="EMBL" id="VEL18385.1"/>
    </source>
</evidence>
<name>A0A3S5BBA7_9PLAT</name>
<dbReference type="EMBL" id="CAAALY010036783">
    <property type="protein sequence ID" value="VEL18385.1"/>
    <property type="molecule type" value="Genomic_DNA"/>
</dbReference>
<gene>
    <name evidence="2" type="ORF">PXEA_LOCUS11825</name>
</gene>
<evidence type="ECO:0000256" key="1">
    <source>
        <dbReference type="SAM" id="MobiDB-lite"/>
    </source>
</evidence>
<organism evidence="2 3">
    <name type="scientific">Protopolystoma xenopodis</name>
    <dbReference type="NCBI Taxonomy" id="117903"/>
    <lineage>
        <taxon>Eukaryota</taxon>
        <taxon>Metazoa</taxon>
        <taxon>Spiralia</taxon>
        <taxon>Lophotrochozoa</taxon>
        <taxon>Platyhelminthes</taxon>
        <taxon>Monogenea</taxon>
        <taxon>Polyopisthocotylea</taxon>
        <taxon>Polystomatidea</taxon>
        <taxon>Polystomatidae</taxon>
        <taxon>Protopolystoma</taxon>
    </lineage>
</organism>
<accession>A0A3S5BBA7</accession>
<feature type="compositionally biased region" description="Basic and acidic residues" evidence="1">
    <location>
        <begin position="10"/>
        <end position="24"/>
    </location>
</feature>
<comment type="caution">
    <text evidence="2">The sequence shown here is derived from an EMBL/GenBank/DDBJ whole genome shotgun (WGS) entry which is preliminary data.</text>
</comment>
<feature type="region of interest" description="Disordered" evidence="1">
    <location>
        <begin position="1"/>
        <end position="35"/>
    </location>
</feature>
<proteinExistence type="predicted"/>
<keyword evidence="3" id="KW-1185">Reference proteome</keyword>
<evidence type="ECO:0000313" key="3">
    <source>
        <dbReference type="Proteomes" id="UP000784294"/>
    </source>
</evidence>
<reference evidence="2" key="1">
    <citation type="submission" date="2018-11" db="EMBL/GenBank/DDBJ databases">
        <authorList>
            <consortium name="Pathogen Informatics"/>
        </authorList>
    </citation>
    <scope>NUCLEOTIDE SEQUENCE</scope>
</reference>